<protein>
    <submittedName>
        <fullName evidence="1">Uncharacterized protein</fullName>
    </submittedName>
</protein>
<evidence type="ECO:0000313" key="2">
    <source>
        <dbReference type="Proteomes" id="UP001596972"/>
    </source>
</evidence>
<name>A0ABW3EXQ7_9ACTN</name>
<dbReference type="Proteomes" id="UP001596972">
    <property type="component" value="Unassembled WGS sequence"/>
</dbReference>
<evidence type="ECO:0000313" key="1">
    <source>
        <dbReference type="EMBL" id="MFD0903526.1"/>
    </source>
</evidence>
<proteinExistence type="predicted"/>
<keyword evidence="2" id="KW-1185">Reference proteome</keyword>
<sequence length="52" mass="5972">MLTTTPAVLLTWLEMSARAITAPYLAVFSREPWPSRDVWLRKLIPHAVNDHV</sequence>
<reference evidence="2" key="1">
    <citation type="journal article" date="2019" name="Int. J. Syst. Evol. Microbiol.">
        <title>The Global Catalogue of Microorganisms (GCM) 10K type strain sequencing project: providing services to taxonomists for standard genome sequencing and annotation.</title>
        <authorList>
            <consortium name="The Broad Institute Genomics Platform"/>
            <consortium name="The Broad Institute Genome Sequencing Center for Infectious Disease"/>
            <person name="Wu L."/>
            <person name="Ma J."/>
        </authorList>
    </citation>
    <scope>NUCLEOTIDE SEQUENCE [LARGE SCALE GENOMIC DNA]</scope>
    <source>
        <strain evidence="2">JCM 31202</strain>
    </source>
</reference>
<gene>
    <name evidence="1" type="ORF">ACFQ11_24245</name>
</gene>
<organism evidence="1 2">
    <name type="scientific">Actinomadura sediminis</name>
    <dbReference type="NCBI Taxonomy" id="1038904"/>
    <lineage>
        <taxon>Bacteria</taxon>
        <taxon>Bacillati</taxon>
        <taxon>Actinomycetota</taxon>
        <taxon>Actinomycetes</taxon>
        <taxon>Streptosporangiales</taxon>
        <taxon>Thermomonosporaceae</taxon>
        <taxon>Actinomadura</taxon>
    </lineage>
</organism>
<dbReference type="EMBL" id="JBHTJA010000057">
    <property type="protein sequence ID" value="MFD0903526.1"/>
    <property type="molecule type" value="Genomic_DNA"/>
</dbReference>
<comment type="caution">
    <text evidence="1">The sequence shown here is derived from an EMBL/GenBank/DDBJ whole genome shotgun (WGS) entry which is preliminary data.</text>
</comment>
<dbReference type="RefSeq" id="WP_378302427.1">
    <property type="nucleotide sequence ID" value="NZ_JBHTJA010000057.1"/>
</dbReference>
<accession>A0ABW3EXQ7</accession>